<evidence type="ECO:0000256" key="1">
    <source>
        <dbReference type="ARBA" id="ARBA00008359"/>
    </source>
</evidence>
<protein>
    <submittedName>
        <fullName evidence="3">Ryp1</fullName>
    </submittedName>
</protein>
<sequence>MGNGSAGSSAHILEPTYTGYVSSTQDALILFEACLRGVLLHVGRRPHDRERNQLVRSGSIFIYEENSSGIKRWTDGVTWSPSRILGNFLVYRELDKPFPPGEKKRAMKKVRRPTGPSRPGEPYPRPESATNGSYNPSASTSPTFERPHQPEIERALVGSLVDSYGFKDSGLVKKTMSVVVQGVTHHLVSYYSVEDVLSGRLRSPSFDPELRVIRPRQELLKQSFRAPISDMDPSAAPIDDADNSALYYQRSLMATTAGYALPSAYYPVANYPTQAAQTALPAYPVNAAAMPTVTPSNAYMTPTTATEMPKVEDYTQYRPPTAPYATNAYDAIAQQSAMSQQAVATSPTNGVNGTMPMYRPPDNGVAAAQVYGRNGYGMAGAVPQISSAQQAATDAAAAAAAATRREQQMPAAAYYESYDSAPLPQQPSPRRTSGSPSQGQLPSELSYHTAPQPGQAWGNNPSISG</sequence>
<dbReference type="InterPro" id="IPR018608">
    <property type="entry name" value="Gti1/Pac2"/>
</dbReference>
<evidence type="ECO:0000256" key="2">
    <source>
        <dbReference type="SAM" id="MobiDB-lite"/>
    </source>
</evidence>
<dbReference type="PANTHER" id="PTHR28027">
    <property type="entry name" value="TRANSCRIPTIONAL REGULATOR MIT1"/>
    <property type="match status" value="1"/>
</dbReference>
<accession>A0A167VZB9</accession>
<gene>
    <name evidence="3" type="ORF">AAP_05037</name>
</gene>
<feature type="compositionally biased region" description="Polar residues" evidence="2">
    <location>
        <begin position="428"/>
        <end position="443"/>
    </location>
</feature>
<dbReference type="Proteomes" id="UP000242877">
    <property type="component" value="Unassembled WGS sequence"/>
</dbReference>
<feature type="compositionally biased region" description="Polar residues" evidence="2">
    <location>
        <begin position="128"/>
        <end position="143"/>
    </location>
</feature>
<dbReference type="GO" id="GO:0003677">
    <property type="term" value="F:DNA binding"/>
    <property type="evidence" value="ECO:0007669"/>
    <property type="project" value="TreeGrafter"/>
</dbReference>
<reference evidence="3 4" key="1">
    <citation type="journal article" date="2016" name="Genome Biol. Evol.">
        <title>Divergent and convergent evolution of fungal pathogenicity.</title>
        <authorList>
            <person name="Shang Y."/>
            <person name="Xiao G."/>
            <person name="Zheng P."/>
            <person name="Cen K."/>
            <person name="Zhan S."/>
            <person name="Wang C."/>
        </authorList>
    </citation>
    <scope>NUCLEOTIDE SEQUENCE [LARGE SCALE GENOMIC DNA]</scope>
    <source>
        <strain evidence="3 4">ARSEF 7405</strain>
    </source>
</reference>
<comment type="similarity">
    <text evidence="1">Belongs to the MIT1/WOR1 family.</text>
</comment>
<dbReference type="AlphaFoldDB" id="A0A167VZB9"/>
<proteinExistence type="inferred from homology"/>
<dbReference type="EMBL" id="AZGZ01000027">
    <property type="protein sequence ID" value="KZZ88216.1"/>
    <property type="molecule type" value="Genomic_DNA"/>
</dbReference>
<dbReference type="OrthoDB" id="5319641at2759"/>
<evidence type="ECO:0000313" key="3">
    <source>
        <dbReference type="EMBL" id="KZZ88216.1"/>
    </source>
</evidence>
<feature type="region of interest" description="Disordered" evidence="2">
    <location>
        <begin position="100"/>
        <end position="149"/>
    </location>
</feature>
<organism evidence="3 4">
    <name type="scientific">Ascosphaera apis ARSEF 7405</name>
    <dbReference type="NCBI Taxonomy" id="392613"/>
    <lineage>
        <taxon>Eukaryota</taxon>
        <taxon>Fungi</taxon>
        <taxon>Dikarya</taxon>
        <taxon>Ascomycota</taxon>
        <taxon>Pezizomycotina</taxon>
        <taxon>Eurotiomycetes</taxon>
        <taxon>Eurotiomycetidae</taxon>
        <taxon>Onygenales</taxon>
        <taxon>Ascosphaeraceae</taxon>
        <taxon>Ascosphaera</taxon>
    </lineage>
</organism>
<comment type="caution">
    <text evidence="3">The sequence shown here is derived from an EMBL/GenBank/DDBJ whole genome shotgun (WGS) entry which is preliminary data.</text>
</comment>
<dbReference type="PANTHER" id="PTHR28027:SF2">
    <property type="entry name" value="TRANSCRIPTIONAL REGULATOR MIT1"/>
    <property type="match status" value="1"/>
</dbReference>
<feature type="region of interest" description="Disordered" evidence="2">
    <location>
        <begin position="415"/>
        <end position="465"/>
    </location>
</feature>
<keyword evidence="4" id="KW-1185">Reference proteome</keyword>
<dbReference type="Pfam" id="PF09729">
    <property type="entry name" value="Gti1_Pac2"/>
    <property type="match status" value="1"/>
</dbReference>
<evidence type="ECO:0000313" key="4">
    <source>
        <dbReference type="Proteomes" id="UP000242877"/>
    </source>
</evidence>
<dbReference type="VEuPathDB" id="FungiDB:AAP_05037"/>
<name>A0A167VZB9_9EURO</name>